<dbReference type="Gene3D" id="3.55.50.30">
    <property type="match status" value="1"/>
</dbReference>
<proteinExistence type="inferred from homology"/>
<dbReference type="GO" id="GO:0015344">
    <property type="term" value="F:siderophore uptake transmembrane transporter activity"/>
    <property type="evidence" value="ECO:0007669"/>
    <property type="project" value="TreeGrafter"/>
</dbReference>
<dbReference type="InterPro" id="IPR000531">
    <property type="entry name" value="Beta-barrel_TonB"/>
</dbReference>
<evidence type="ECO:0000256" key="13">
    <source>
        <dbReference type="ARBA" id="ARBA00023237"/>
    </source>
</evidence>
<dbReference type="GO" id="GO:0009279">
    <property type="term" value="C:cell outer membrane"/>
    <property type="evidence" value="ECO:0007669"/>
    <property type="project" value="UniProtKB-SubCell"/>
</dbReference>
<dbReference type="InterPro" id="IPR012910">
    <property type="entry name" value="Plug_dom"/>
</dbReference>
<dbReference type="RefSeq" id="WP_164498251.1">
    <property type="nucleotide sequence ID" value="NZ_CP117259.1"/>
</dbReference>
<dbReference type="GO" id="GO:0038023">
    <property type="term" value="F:signaling receptor activity"/>
    <property type="evidence" value="ECO:0007669"/>
    <property type="project" value="InterPro"/>
</dbReference>
<dbReference type="GO" id="GO:0015891">
    <property type="term" value="P:siderophore transport"/>
    <property type="evidence" value="ECO:0007669"/>
    <property type="project" value="InterPro"/>
</dbReference>
<dbReference type="KEGG" id="rtu:PR017_25930"/>
<reference evidence="17 18" key="1">
    <citation type="journal article" date="2018" name="Sci. Rep.">
        <title>Rhizobium tumorigenes sp. nov., a novel plant tumorigenic bacterium isolated from cane gall tumors on thornless blackberry.</title>
        <authorList>
            <person name="Kuzmanovi N."/>
            <person name="Smalla K."/>
            <person name="Gronow S."/>
            <person name="PuBawska J."/>
        </authorList>
    </citation>
    <scope>NUCLEOTIDE SEQUENCE [LARGE SCALE GENOMIC DNA]</scope>
    <source>
        <strain evidence="17 18">1078</strain>
    </source>
</reference>
<keyword evidence="7" id="KW-0732">Signal</keyword>
<gene>
    <name evidence="17" type="ORF">PR017_25930</name>
</gene>
<keyword evidence="5" id="KW-0410">Iron transport</keyword>
<evidence type="ECO:0000256" key="12">
    <source>
        <dbReference type="ARBA" id="ARBA00023170"/>
    </source>
</evidence>
<evidence type="ECO:0000313" key="17">
    <source>
        <dbReference type="EMBL" id="WFR99087.1"/>
    </source>
</evidence>
<name>A0AAF1KTD4_9HYPH</name>
<dbReference type="FunFam" id="2.170.130.10:FF:000001">
    <property type="entry name" value="Catecholate siderophore TonB-dependent receptor"/>
    <property type="match status" value="1"/>
</dbReference>
<dbReference type="InterPro" id="IPR039426">
    <property type="entry name" value="TonB-dep_rcpt-like"/>
</dbReference>
<evidence type="ECO:0000256" key="14">
    <source>
        <dbReference type="PROSITE-ProRule" id="PRU01360"/>
    </source>
</evidence>
<dbReference type="NCBIfam" id="TIGR01783">
    <property type="entry name" value="TonB-siderophor"/>
    <property type="match status" value="1"/>
</dbReference>
<comment type="subcellular location">
    <subcellularLocation>
        <location evidence="1 14">Cell outer membrane</location>
        <topology evidence="1 14">Multi-pass membrane protein</topology>
    </subcellularLocation>
</comment>
<dbReference type="EMBL" id="CP117259">
    <property type="protein sequence ID" value="WFR99087.1"/>
    <property type="molecule type" value="Genomic_DNA"/>
</dbReference>
<keyword evidence="13 14" id="KW-0998">Cell outer membrane</keyword>
<dbReference type="AlphaFoldDB" id="A0AAF1KTD4"/>
<evidence type="ECO:0000313" key="18">
    <source>
        <dbReference type="Proteomes" id="UP000249499"/>
    </source>
</evidence>
<keyword evidence="4 14" id="KW-1134">Transmembrane beta strand</keyword>
<keyword evidence="9" id="KW-0406">Ion transport</keyword>
<evidence type="ECO:0000256" key="7">
    <source>
        <dbReference type="ARBA" id="ARBA00022729"/>
    </source>
</evidence>
<dbReference type="Gene3D" id="2.170.130.10">
    <property type="entry name" value="TonB-dependent receptor, plug domain"/>
    <property type="match status" value="1"/>
</dbReference>
<evidence type="ECO:0000256" key="1">
    <source>
        <dbReference type="ARBA" id="ARBA00004571"/>
    </source>
</evidence>
<keyword evidence="3 14" id="KW-0813">Transport</keyword>
<evidence type="ECO:0000256" key="8">
    <source>
        <dbReference type="ARBA" id="ARBA00023004"/>
    </source>
</evidence>
<accession>A0AAF1KTD4</accession>
<dbReference type="PANTHER" id="PTHR32552">
    <property type="entry name" value="FERRICHROME IRON RECEPTOR-RELATED"/>
    <property type="match status" value="1"/>
</dbReference>
<dbReference type="SUPFAM" id="SSF56935">
    <property type="entry name" value="Porins"/>
    <property type="match status" value="1"/>
</dbReference>
<feature type="domain" description="Secretin/TonB short N-terminal" evidence="16">
    <location>
        <begin position="64"/>
        <end position="115"/>
    </location>
</feature>
<dbReference type="Pfam" id="PF07715">
    <property type="entry name" value="Plug"/>
    <property type="match status" value="1"/>
</dbReference>
<dbReference type="InterPro" id="IPR037066">
    <property type="entry name" value="Plug_dom_sf"/>
</dbReference>
<dbReference type="FunFam" id="2.40.170.20:FF:000005">
    <property type="entry name" value="TonB-dependent siderophore receptor"/>
    <property type="match status" value="1"/>
</dbReference>
<organism evidence="17 18">
    <name type="scientific">Rhizobium tumorigenes</name>
    <dbReference type="NCBI Taxonomy" id="2041385"/>
    <lineage>
        <taxon>Bacteria</taxon>
        <taxon>Pseudomonadati</taxon>
        <taxon>Pseudomonadota</taxon>
        <taxon>Alphaproteobacteria</taxon>
        <taxon>Hyphomicrobiales</taxon>
        <taxon>Rhizobiaceae</taxon>
        <taxon>Rhizobium/Agrobacterium group</taxon>
        <taxon>Rhizobium</taxon>
    </lineage>
</organism>
<keyword evidence="11 14" id="KW-0472">Membrane</keyword>
<evidence type="ECO:0000256" key="6">
    <source>
        <dbReference type="ARBA" id="ARBA00022692"/>
    </source>
</evidence>
<reference evidence="18" key="2">
    <citation type="journal article" date="2023" name="MicrobiologyOpen">
        <title>Genomics of the tumorigenes clade of the family Rhizobiaceae and description of Rhizobium rhododendri sp. nov.</title>
        <authorList>
            <person name="Kuzmanovic N."/>
            <person name="diCenzo G.C."/>
            <person name="Bunk B."/>
            <person name="Sproeer C."/>
            <person name="Fruehling A."/>
            <person name="Neumann-Schaal M."/>
            <person name="Overmann J."/>
            <person name="Smalla K."/>
        </authorList>
    </citation>
    <scope>NUCLEOTIDE SEQUENCE [LARGE SCALE GENOMIC DNA]</scope>
    <source>
        <strain evidence="18">1078</strain>
        <plasmid evidence="18">unnamed2</plasmid>
    </source>
</reference>
<keyword evidence="12 17" id="KW-0675">Receptor</keyword>
<dbReference type="InterPro" id="IPR011662">
    <property type="entry name" value="Secretin/TonB_short_N"/>
</dbReference>
<dbReference type="PROSITE" id="PS52016">
    <property type="entry name" value="TONB_DEPENDENT_REC_3"/>
    <property type="match status" value="1"/>
</dbReference>
<dbReference type="InterPro" id="IPR010105">
    <property type="entry name" value="TonB_sidphr_rcpt"/>
</dbReference>
<dbReference type="Pfam" id="PF07660">
    <property type="entry name" value="STN"/>
    <property type="match status" value="1"/>
</dbReference>
<protein>
    <submittedName>
        <fullName evidence="17">TonB-dependent siderophore receptor</fullName>
    </submittedName>
</protein>
<dbReference type="PANTHER" id="PTHR32552:SF68">
    <property type="entry name" value="FERRICHROME OUTER MEMBRANE TRANSPORTER_PHAGE RECEPTOR"/>
    <property type="match status" value="1"/>
</dbReference>
<geneLocation type="plasmid" evidence="17 18">
    <name>unnamed2</name>
</geneLocation>
<dbReference type="Proteomes" id="UP000249499">
    <property type="component" value="Plasmid unnamed2"/>
</dbReference>
<evidence type="ECO:0000256" key="11">
    <source>
        <dbReference type="ARBA" id="ARBA00023136"/>
    </source>
</evidence>
<dbReference type="Pfam" id="PF00593">
    <property type="entry name" value="TonB_dep_Rec_b-barrel"/>
    <property type="match status" value="1"/>
</dbReference>
<keyword evidence="17" id="KW-0614">Plasmid</keyword>
<sequence length="821" mass="89166">MTENQIGGSRLRLLCSVLLVACVGFAPLSISTNAVAESGKSYAFTISGQPLSAALVRYSSVTGIDVAFDGNLPANLRTSGISGNLPAEAALSRLLAGTGLTYRFTTPTTALLVNSKAVSPDAAADGATSLQPIVLKGERGRGPVVGFVATQSATGTKTDAALKNTPQAINVVTRDQMTAQGSATLTQAFRYTPGVISQFGDDSRYDWFTIRGFRPGRYLDGLRLPFGARGYAQPRVEPYSLERAEVLKGPASVLYGQSEPGGLINMVSKRPSATAKNEVETQFGTDNRIQTAFDLNGNINDDDSLLYRLVGVGRLTDTQYDFVKEKKGYIAPSFTFKPDEGTSLTIYGSYQRIDSPGGGGAPALPANGTLYTGKYPELPRSTFPGEPGYDHYKSEQASVGYEFEHELDETWTVRQNLRYSYVSTDTQRVQPYCPSACNPAGFYRYAWAFPESSRAVTVDNQAVGHFSTGDLAHTALFGLDYSYESSRYEESALSPIFKLFNGFDPVYGATSVTRPAIATKINQQRSQTGLYAQDQVEWDRFVFSLGGRYDWANTDTRTRTSVADNSINQRDGHFTWRAGLVYNFDNGISPYAGYSTSFNPASGTDRAGTAFDPTTGEQFEVGVKYQPVGRNSFVTLSAFDLTQDNVLSPDPENTSFNVQTGQVRMRGVELEGKAELTDAFSVLASYAYTDSDITKANANAAGVSNQGNRFAFVPRHQASLWLDYTLQTSTAWDGLSLGGGARYTGQTYGDNANLFDIPSYTVFDAAVRYDFGKANPKMEGLKASLNVSNLFDRKYVSTCIAATGCYWGEGRSIYATLKYSW</sequence>
<keyword evidence="18" id="KW-1185">Reference proteome</keyword>
<evidence type="ECO:0000256" key="2">
    <source>
        <dbReference type="ARBA" id="ARBA00009810"/>
    </source>
</evidence>
<dbReference type="InterPro" id="IPR036942">
    <property type="entry name" value="Beta-barrel_TonB_sf"/>
</dbReference>
<keyword evidence="6 14" id="KW-0812">Transmembrane</keyword>
<evidence type="ECO:0000256" key="5">
    <source>
        <dbReference type="ARBA" id="ARBA00022496"/>
    </source>
</evidence>
<keyword evidence="8" id="KW-0408">Iron</keyword>
<evidence type="ECO:0000256" key="3">
    <source>
        <dbReference type="ARBA" id="ARBA00022448"/>
    </source>
</evidence>
<evidence type="ECO:0000256" key="15">
    <source>
        <dbReference type="RuleBase" id="RU003357"/>
    </source>
</evidence>
<dbReference type="CDD" id="cd01347">
    <property type="entry name" value="ligand_gated_channel"/>
    <property type="match status" value="1"/>
</dbReference>
<evidence type="ECO:0000256" key="10">
    <source>
        <dbReference type="ARBA" id="ARBA00023077"/>
    </source>
</evidence>
<dbReference type="SMART" id="SM00965">
    <property type="entry name" value="STN"/>
    <property type="match status" value="1"/>
</dbReference>
<keyword evidence="10 15" id="KW-0798">TonB box</keyword>
<dbReference type="Gene3D" id="2.40.170.20">
    <property type="entry name" value="TonB-dependent receptor, beta-barrel domain"/>
    <property type="match status" value="1"/>
</dbReference>
<evidence type="ECO:0000256" key="4">
    <source>
        <dbReference type="ARBA" id="ARBA00022452"/>
    </source>
</evidence>
<evidence type="ECO:0000259" key="16">
    <source>
        <dbReference type="SMART" id="SM00965"/>
    </source>
</evidence>
<comment type="similarity">
    <text evidence="2 14 15">Belongs to the TonB-dependent receptor family.</text>
</comment>
<evidence type="ECO:0000256" key="9">
    <source>
        <dbReference type="ARBA" id="ARBA00023065"/>
    </source>
</evidence>